<protein>
    <submittedName>
        <fullName evidence="3">YdcF family protein</fullName>
    </submittedName>
</protein>
<keyword evidence="1" id="KW-1133">Transmembrane helix</keyword>
<comment type="caution">
    <text evidence="3">The sequence shown here is derived from an EMBL/GenBank/DDBJ whole genome shotgun (WGS) entry which is preliminary data.</text>
</comment>
<dbReference type="GO" id="GO:0005886">
    <property type="term" value="C:plasma membrane"/>
    <property type="evidence" value="ECO:0007669"/>
    <property type="project" value="TreeGrafter"/>
</dbReference>
<dbReference type="InterPro" id="IPR051599">
    <property type="entry name" value="Cell_Envelope_Assoc"/>
</dbReference>
<dbReference type="Gene3D" id="3.40.50.620">
    <property type="entry name" value="HUPs"/>
    <property type="match status" value="1"/>
</dbReference>
<keyword evidence="1" id="KW-0472">Membrane</keyword>
<sequence>MAQGGGQVMLGKLVGMVVSPLGTSLLLGGVAMVLVFFVRSSFWRRVGAVAGGGALVWLWFWSMPMMSDALRGRIEAMAGPRSIEKVSASGVVVVLGGGVDGPRIPFRYYPDLGSASDRVWHAARLYRAGKCRQIVLSGGVMPGGDGSEAVAMQCFLLDLGVPKQAIVLEEASENTIGNARLTRERLKTEGVDRIILVTSALHMPRARRIFERAGFEVIAAPADFEVVDRPFDFLCVFPDAKALNGSSRAMKELVGLLLIR</sequence>
<name>A0A5M8ICH8_CHLPH</name>
<feature type="transmembrane region" description="Helical" evidence="1">
    <location>
        <begin position="42"/>
        <end position="61"/>
    </location>
</feature>
<dbReference type="CDD" id="cd06259">
    <property type="entry name" value="YdcF-like"/>
    <property type="match status" value="1"/>
</dbReference>
<dbReference type="Proteomes" id="UP000327458">
    <property type="component" value="Unassembled WGS sequence"/>
</dbReference>
<evidence type="ECO:0000256" key="1">
    <source>
        <dbReference type="SAM" id="Phobius"/>
    </source>
</evidence>
<reference evidence="3 4" key="1">
    <citation type="submission" date="2019-07" db="EMBL/GenBank/DDBJ databases">
        <title>Draft genome Sequence of Chlorobium phaeovibrioides sp. strain PhvTcv-s14, from the Phylum Chlorobi.</title>
        <authorList>
            <person name="Babenko V."/>
            <person name="Boldyreva D."/>
            <person name="Kanygina A."/>
            <person name="Selezneva O."/>
            <person name="Akopiyan T."/>
            <person name="Lunina O."/>
        </authorList>
    </citation>
    <scope>NUCLEOTIDE SEQUENCE [LARGE SCALE GENOMIC DNA]</scope>
    <source>
        <strain evidence="3 4">GrTcv12</strain>
    </source>
</reference>
<dbReference type="InterPro" id="IPR014729">
    <property type="entry name" value="Rossmann-like_a/b/a_fold"/>
</dbReference>
<dbReference type="PANTHER" id="PTHR30336">
    <property type="entry name" value="INNER MEMBRANE PROTEIN, PROBABLE PERMEASE"/>
    <property type="match status" value="1"/>
</dbReference>
<dbReference type="EMBL" id="VMRG01000001">
    <property type="protein sequence ID" value="KAA6232085.1"/>
    <property type="molecule type" value="Genomic_DNA"/>
</dbReference>
<gene>
    <name evidence="3" type="ORF">FP507_02455</name>
</gene>
<evidence type="ECO:0000313" key="3">
    <source>
        <dbReference type="EMBL" id="KAA6232085.1"/>
    </source>
</evidence>
<organism evidence="3 4">
    <name type="scientific">Chlorobium phaeovibrioides</name>
    <dbReference type="NCBI Taxonomy" id="1094"/>
    <lineage>
        <taxon>Bacteria</taxon>
        <taxon>Pseudomonadati</taxon>
        <taxon>Chlorobiota</taxon>
        <taxon>Chlorobiia</taxon>
        <taxon>Chlorobiales</taxon>
        <taxon>Chlorobiaceae</taxon>
        <taxon>Chlorobium/Pelodictyon group</taxon>
        <taxon>Chlorobium</taxon>
    </lineage>
</organism>
<feature type="domain" description="DUF218" evidence="2">
    <location>
        <begin position="91"/>
        <end position="255"/>
    </location>
</feature>
<dbReference type="Pfam" id="PF02698">
    <property type="entry name" value="DUF218"/>
    <property type="match status" value="1"/>
</dbReference>
<dbReference type="GO" id="GO:0000270">
    <property type="term" value="P:peptidoglycan metabolic process"/>
    <property type="evidence" value="ECO:0007669"/>
    <property type="project" value="TreeGrafter"/>
</dbReference>
<keyword evidence="1" id="KW-0812">Transmembrane</keyword>
<dbReference type="AlphaFoldDB" id="A0A5M8ICH8"/>
<evidence type="ECO:0000313" key="4">
    <source>
        <dbReference type="Proteomes" id="UP000327458"/>
    </source>
</evidence>
<proteinExistence type="predicted"/>
<feature type="transmembrane region" description="Helical" evidence="1">
    <location>
        <begin position="12"/>
        <end position="36"/>
    </location>
</feature>
<dbReference type="InterPro" id="IPR003848">
    <property type="entry name" value="DUF218"/>
</dbReference>
<evidence type="ECO:0000259" key="2">
    <source>
        <dbReference type="Pfam" id="PF02698"/>
    </source>
</evidence>
<accession>A0A5M8ICH8</accession>
<dbReference type="PANTHER" id="PTHR30336:SF4">
    <property type="entry name" value="ENVELOPE BIOGENESIS FACTOR ELYC"/>
    <property type="match status" value="1"/>
</dbReference>
<dbReference type="GO" id="GO:0043164">
    <property type="term" value="P:Gram-negative-bacterium-type cell wall biogenesis"/>
    <property type="evidence" value="ECO:0007669"/>
    <property type="project" value="TreeGrafter"/>
</dbReference>